<keyword evidence="17" id="KW-1185">Reference proteome</keyword>
<dbReference type="NCBIfam" id="NF006367">
    <property type="entry name" value="PRK08591.1"/>
    <property type="match status" value="1"/>
</dbReference>
<dbReference type="KEGG" id="bliq:INP51_00205"/>
<dbReference type="PANTHER" id="PTHR48095">
    <property type="entry name" value="PYRUVATE CARBOXYLASE SUBUNIT A"/>
    <property type="match status" value="1"/>
</dbReference>
<dbReference type="PANTHER" id="PTHR48095:SF2">
    <property type="entry name" value="BIOTIN CARBOXYLASE, CHLOROPLASTIC"/>
    <property type="match status" value="1"/>
</dbReference>
<keyword evidence="5 13" id="KW-0436">Ligase</keyword>
<dbReference type="GO" id="GO:2001295">
    <property type="term" value="P:malonyl-CoA biosynthetic process"/>
    <property type="evidence" value="ECO:0007669"/>
    <property type="project" value="UniProtKB-UniPathway"/>
</dbReference>
<evidence type="ECO:0000256" key="11">
    <source>
        <dbReference type="ARBA" id="ARBA00048600"/>
    </source>
</evidence>
<dbReference type="EMBL" id="CP063304">
    <property type="protein sequence ID" value="QOV19444.1"/>
    <property type="molecule type" value="Genomic_DNA"/>
</dbReference>
<evidence type="ECO:0000259" key="15">
    <source>
        <dbReference type="PROSITE" id="PS50979"/>
    </source>
</evidence>
<evidence type="ECO:0000256" key="9">
    <source>
        <dbReference type="ARBA" id="ARBA00022842"/>
    </source>
</evidence>
<evidence type="ECO:0000256" key="4">
    <source>
        <dbReference type="ARBA" id="ARBA00013263"/>
    </source>
</evidence>
<comment type="pathway">
    <text evidence="2 13">Lipid metabolism; malonyl-CoA biosynthesis; malonyl-CoA from acetyl-CoA: step 1/1.</text>
</comment>
<keyword evidence="13" id="KW-0276">Fatty acid metabolism</keyword>
<evidence type="ECO:0000313" key="16">
    <source>
        <dbReference type="EMBL" id="QOV19444.1"/>
    </source>
</evidence>
<dbReference type="AlphaFoldDB" id="A0A7M2RHG9"/>
<evidence type="ECO:0000256" key="3">
    <source>
        <dbReference type="ARBA" id="ARBA00011750"/>
    </source>
</evidence>
<dbReference type="InterPro" id="IPR011761">
    <property type="entry name" value="ATP-grasp"/>
</dbReference>
<dbReference type="PROSITE" id="PS50975">
    <property type="entry name" value="ATP_GRASP"/>
    <property type="match status" value="1"/>
</dbReference>
<dbReference type="SUPFAM" id="SSF56059">
    <property type="entry name" value="Glutathione synthetase ATP-binding domain-like"/>
    <property type="match status" value="1"/>
</dbReference>
<comment type="subunit">
    <text evidence="3 13">Acetyl-CoA carboxylase is a heterohexamer of biotin carboxyl carrier protein, biotin carboxylase and the two subunits of carboxyl transferase in a 2:2 complex.</text>
</comment>
<proteinExistence type="predicted"/>
<keyword evidence="7 12" id="KW-0547">Nucleotide-binding</keyword>
<dbReference type="GO" id="GO:0005524">
    <property type="term" value="F:ATP binding"/>
    <property type="evidence" value="ECO:0007669"/>
    <property type="project" value="UniProtKB-UniRule"/>
</dbReference>
<keyword evidence="8 12" id="KW-0067">ATP-binding</keyword>
<dbReference type="Pfam" id="PF02786">
    <property type="entry name" value="CPSase_L_D2"/>
    <property type="match status" value="1"/>
</dbReference>
<keyword evidence="9" id="KW-0460">Magnesium</keyword>
<dbReference type="FunFam" id="3.30.470.20:FF:000028">
    <property type="entry name" value="Methylcrotonoyl-CoA carboxylase subunit alpha, mitochondrial"/>
    <property type="match status" value="1"/>
</dbReference>
<dbReference type="GO" id="GO:0006633">
    <property type="term" value="P:fatty acid biosynthetic process"/>
    <property type="evidence" value="ECO:0007669"/>
    <property type="project" value="UniProtKB-KW"/>
</dbReference>
<evidence type="ECO:0000256" key="10">
    <source>
        <dbReference type="ARBA" id="ARBA00023267"/>
    </source>
</evidence>
<dbReference type="InterPro" id="IPR011764">
    <property type="entry name" value="Biotin_carboxylation_dom"/>
</dbReference>
<dbReference type="NCBIfam" id="NF004085">
    <property type="entry name" value="PRK05586.1"/>
    <property type="match status" value="1"/>
</dbReference>
<dbReference type="EC" id="6.3.4.14" evidence="4 13"/>
<feature type="domain" description="Biotin carboxylation" evidence="15">
    <location>
        <begin position="1"/>
        <end position="446"/>
    </location>
</feature>
<dbReference type="Proteomes" id="UP000593601">
    <property type="component" value="Chromosome"/>
</dbReference>
<dbReference type="FunFam" id="3.40.50.20:FF:000010">
    <property type="entry name" value="Propionyl-CoA carboxylase subunit alpha"/>
    <property type="match status" value="1"/>
</dbReference>
<dbReference type="NCBIfam" id="TIGR00514">
    <property type="entry name" value="accC"/>
    <property type="match status" value="1"/>
</dbReference>
<dbReference type="Gene3D" id="3.30.470.20">
    <property type="entry name" value="ATP-grasp fold, B domain"/>
    <property type="match status" value="1"/>
</dbReference>
<dbReference type="RefSeq" id="WP_193735764.1">
    <property type="nucleotide sequence ID" value="NZ_CP063304.1"/>
</dbReference>
<gene>
    <name evidence="16" type="ORF">INP51_00205</name>
</gene>
<evidence type="ECO:0000256" key="2">
    <source>
        <dbReference type="ARBA" id="ARBA00004956"/>
    </source>
</evidence>
<dbReference type="InterPro" id="IPR011054">
    <property type="entry name" value="Rudment_hybrid_motif"/>
</dbReference>
<dbReference type="GO" id="GO:0004075">
    <property type="term" value="F:biotin carboxylase activity"/>
    <property type="evidence" value="ECO:0007669"/>
    <property type="project" value="UniProtKB-EC"/>
</dbReference>
<keyword evidence="10 13" id="KW-0092">Biotin</keyword>
<dbReference type="SUPFAM" id="SSF52440">
    <property type="entry name" value="PreATP-grasp domain"/>
    <property type="match status" value="1"/>
</dbReference>
<dbReference type="InterPro" id="IPR005479">
    <property type="entry name" value="CPAse_ATP-bd"/>
</dbReference>
<feature type="domain" description="ATP-grasp" evidence="14">
    <location>
        <begin position="120"/>
        <end position="317"/>
    </location>
</feature>
<evidence type="ECO:0000256" key="7">
    <source>
        <dbReference type="ARBA" id="ARBA00022741"/>
    </source>
</evidence>
<reference evidence="16 17" key="1">
    <citation type="submission" date="2020-10" db="EMBL/GenBank/DDBJ databases">
        <title>Blautia liquoris sp.nov., isolated from the mud in a fermentation cellar used for the production of Chinese strong-flavoured liquor.</title>
        <authorList>
            <person name="Lu L."/>
        </authorList>
    </citation>
    <scope>NUCLEOTIDE SEQUENCE [LARGE SCALE GENOMIC DNA]</scope>
    <source>
        <strain evidence="16 17">LZLJ-3</strain>
    </source>
</reference>
<dbReference type="Pfam" id="PF00289">
    <property type="entry name" value="Biotin_carb_N"/>
    <property type="match status" value="1"/>
</dbReference>
<dbReference type="InterPro" id="IPR016185">
    <property type="entry name" value="PreATP-grasp_dom_sf"/>
</dbReference>
<keyword evidence="6" id="KW-0479">Metal-binding</keyword>
<keyword evidence="13" id="KW-0444">Lipid biosynthesis</keyword>
<evidence type="ECO:0000256" key="5">
    <source>
        <dbReference type="ARBA" id="ARBA00022598"/>
    </source>
</evidence>
<evidence type="ECO:0000256" key="6">
    <source>
        <dbReference type="ARBA" id="ARBA00022723"/>
    </source>
</evidence>
<sequence>MIRKLLIANRGEIAVRIIRACREMGIETVAVYSEADRDSLHTQLADEAVCIGPGPSAESYLNMERIMSATMISGADAVHPGFGFLSENARFAKLCEKCHVTFVGPSSKVIRNLGNKQIARNTMVAAGVPVIPGTDGPVYDVKTGIKEAKKIGYPVIIKAALGGGGKGMRTAHTPEEFERAFLTAQKEAKGAFADETMYIEHFVEHPRHIEFQILADNTGHVIHLGERDCSIQRNHQKMIEESPSVALSEDLRKKMGKAAVKAAKAAHYVNAGTIEFLLEKNEKFFFMEMNTRIQVEHPVTEWVTGVDLVKEQIRIASGLPLGISQRDVRIKGHAIECRINAENPEKNFRPSPGTITGLHLPGGKGVRVDTALYNGCQVPPYYDSMLAKLIVYGVDRKEALCTMKSALGETIIDGVDTNVDYQFEILNNPDYQEGNIDIEFLNTHVIAGVKINDV</sequence>
<name>A0A7M2RHG9_9FIRM</name>
<evidence type="ECO:0000256" key="8">
    <source>
        <dbReference type="ARBA" id="ARBA00022840"/>
    </source>
</evidence>
<evidence type="ECO:0000313" key="17">
    <source>
        <dbReference type="Proteomes" id="UP000593601"/>
    </source>
</evidence>
<organism evidence="16 17">
    <name type="scientific">Blautia liquoris</name>
    <dbReference type="NCBI Taxonomy" id="2779518"/>
    <lineage>
        <taxon>Bacteria</taxon>
        <taxon>Bacillati</taxon>
        <taxon>Bacillota</taxon>
        <taxon>Clostridia</taxon>
        <taxon>Lachnospirales</taxon>
        <taxon>Lachnospiraceae</taxon>
        <taxon>Blautia</taxon>
    </lineage>
</organism>
<dbReference type="FunFam" id="3.30.1490.20:FF:000003">
    <property type="entry name" value="acetyl-CoA carboxylase isoform X1"/>
    <property type="match status" value="1"/>
</dbReference>
<dbReference type="PROSITE" id="PS00866">
    <property type="entry name" value="CPSASE_1"/>
    <property type="match status" value="1"/>
</dbReference>
<comment type="function">
    <text evidence="1 13">This protein is a component of the acetyl coenzyme A carboxylase complex; first, biotin carboxylase catalyzes the carboxylation of the carrier protein and then the transcarboxylase transfers the carboxyl group to form malonyl-CoA.</text>
</comment>
<keyword evidence="13" id="KW-0275">Fatty acid biosynthesis</keyword>
<dbReference type="InterPro" id="IPR051602">
    <property type="entry name" value="ACC_Biotin_Carboxylase"/>
</dbReference>
<dbReference type="PROSITE" id="PS50979">
    <property type="entry name" value="BC"/>
    <property type="match status" value="1"/>
</dbReference>
<evidence type="ECO:0000259" key="14">
    <source>
        <dbReference type="PROSITE" id="PS50975"/>
    </source>
</evidence>
<dbReference type="UniPathway" id="UPA00655">
    <property type="reaction ID" value="UER00711"/>
</dbReference>
<dbReference type="Pfam" id="PF02785">
    <property type="entry name" value="Biotin_carb_C"/>
    <property type="match status" value="1"/>
</dbReference>
<dbReference type="InterPro" id="IPR005481">
    <property type="entry name" value="BC-like_N"/>
</dbReference>
<evidence type="ECO:0000256" key="13">
    <source>
        <dbReference type="RuleBase" id="RU365063"/>
    </source>
</evidence>
<dbReference type="SUPFAM" id="SSF51246">
    <property type="entry name" value="Rudiment single hybrid motif"/>
    <property type="match status" value="1"/>
</dbReference>
<dbReference type="GO" id="GO:0046872">
    <property type="term" value="F:metal ion binding"/>
    <property type="evidence" value="ECO:0007669"/>
    <property type="project" value="UniProtKB-KW"/>
</dbReference>
<dbReference type="SMART" id="SM00878">
    <property type="entry name" value="Biotin_carb_C"/>
    <property type="match status" value="1"/>
</dbReference>
<comment type="catalytic activity">
    <reaction evidence="11 13">
        <text>N(6)-biotinyl-L-lysyl-[protein] + hydrogencarbonate + ATP = N(6)-carboxybiotinyl-L-lysyl-[protein] + ADP + phosphate + H(+)</text>
        <dbReference type="Rhea" id="RHEA:13501"/>
        <dbReference type="Rhea" id="RHEA-COMP:10505"/>
        <dbReference type="Rhea" id="RHEA-COMP:10506"/>
        <dbReference type="ChEBI" id="CHEBI:15378"/>
        <dbReference type="ChEBI" id="CHEBI:17544"/>
        <dbReference type="ChEBI" id="CHEBI:30616"/>
        <dbReference type="ChEBI" id="CHEBI:43474"/>
        <dbReference type="ChEBI" id="CHEBI:83144"/>
        <dbReference type="ChEBI" id="CHEBI:83145"/>
        <dbReference type="ChEBI" id="CHEBI:456216"/>
        <dbReference type="EC" id="6.3.4.14"/>
    </reaction>
</comment>
<dbReference type="InterPro" id="IPR004549">
    <property type="entry name" value="Acetyl_CoA_COase_biotin_COase"/>
</dbReference>
<dbReference type="PROSITE" id="PS00867">
    <property type="entry name" value="CPSASE_2"/>
    <property type="match status" value="1"/>
</dbReference>
<evidence type="ECO:0000256" key="12">
    <source>
        <dbReference type="PROSITE-ProRule" id="PRU00409"/>
    </source>
</evidence>
<evidence type="ECO:0000256" key="1">
    <source>
        <dbReference type="ARBA" id="ARBA00003761"/>
    </source>
</evidence>
<dbReference type="InterPro" id="IPR005482">
    <property type="entry name" value="Biotin_COase_C"/>
</dbReference>
<keyword evidence="13" id="KW-0443">Lipid metabolism</keyword>
<accession>A0A7M2RHG9</accession>
<protein>
    <recommendedName>
        <fullName evidence="4 13">Biotin carboxylase</fullName>
        <ecNumber evidence="4 13">6.3.4.14</ecNumber>
    </recommendedName>
    <alternativeName>
        <fullName evidence="13">Acetyl-coenzyme A carboxylase biotin carboxylase subunit A</fullName>
    </alternativeName>
</protein>